<comment type="subcellular location">
    <subcellularLocation>
        <location evidence="1">Cell projection</location>
    </subcellularLocation>
</comment>
<dbReference type="GO" id="GO:0032426">
    <property type="term" value="C:stereocilium tip"/>
    <property type="evidence" value="ECO:0007669"/>
    <property type="project" value="TreeGrafter"/>
</dbReference>
<feature type="compositionally biased region" description="Polar residues" evidence="4">
    <location>
        <begin position="191"/>
        <end position="202"/>
    </location>
</feature>
<feature type="region of interest" description="Disordered" evidence="4">
    <location>
        <begin position="344"/>
        <end position="488"/>
    </location>
</feature>
<feature type="domain" description="PDZ" evidence="5">
    <location>
        <begin position="250"/>
        <end position="320"/>
    </location>
</feature>
<dbReference type="GeneID" id="109470342"/>
<name>A0A6P4Z189_BRABE</name>
<dbReference type="InterPro" id="IPR001478">
    <property type="entry name" value="PDZ"/>
</dbReference>
<dbReference type="Pfam" id="PF00595">
    <property type="entry name" value="PDZ"/>
    <property type="match status" value="3"/>
</dbReference>
<dbReference type="Gene3D" id="2.30.42.10">
    <property type="match status" value="3"/>
</dbReference>
<dbReference type="CDD" id="cd07353">
    <property type="entry name" value="harmonin_N"/>
    <property type="match status" value="1"/>
</dbReference>
<dbReference type="Pfam" id="PF21219">
    <property type="entry name" value="USH1C_N"/>
    <property type="match status" value="1"/>
</dbReference>
<accession>A0A6P4Z189</accession>
<evidence type="ECO:0000313" key="6">
    <source>
        <dbReference type="Proteomes" id="UP000515135"/>
    </source>
</evidence>
<dbReference type="GO" id="GO:0005886">
    <property type="term" value="C:plasma membrane"/>
    <property type="evidence" value="ECO:0007669"/>
    <property type="project" value="TreeGrafter"/>
</dbReference>
<dbReference type="GO" id="GO:0002142">
    <property type="term" value="C:stereocilia ankle link complex"/>
    <property type="evidence" value="ECO:0007669"/>
    <property type="project" value="TreeGrafter"/>
</dbReference>
<dbReference type="SUPFAM" id="SSF50156">
    <property type="entry name" value="PDZ domain-like"/>
    <property type="match status" value="3"/>
</dbReference>
<evidence type="ECO:0000256" key="2">
    <source>
        <dbReference type="ARBA" id="ARBA00022737"/>
    </source>
</evidence>
<dbReference type="Gene3D" id="1.20.1160.20">
    <property type="match status" value="1"/>
</dbReference>
<dbReference type="AlphaFoldDB" id="A0A6P4Z189"/>
<feature type="compositionally biased region" description="Polar residues" evidence="4">
    <location>
        <begin position="224"/>
        <end position="239"/>
    </location>
</feature>
<feature type="compositionally biased region" description="Basic and acidic residues" evidence="4">
    <location>
        <begin position="358"/>
        <end position="403"/>
    </location>
</feature>
<dbReference type="FunFam" id="2.30.42.10:FF:000281">
    <property type="entry name" value="Usher syndrome 1C"/>
    <property type="match status" value="1"/>
</dbReference>
<sequence>MEKQIARQFRQKVQALLEDESERDVLYTSLRQYHESMSLPELITDLRKVVNSPDRMELFEDVRPLIPLKHQVEYDKIVPNRLARKARIVKLVKNGPDSLGFSLRGGVEHGVGIYVAHVVPSSPAEISGLRVGDEVLRINGYTVDQSTHEEIVLLTQSTSYIEMKIRHIGMLPIKRTRTDQLRWEYVDPVPGSSNSPNGTVLTSEPVDTGLTTTDHTHTAGPLTDPTSSGEVINNMSNGAPSPKMGREDRRVFVNLEGTPGLGCSICGGPAYKPGVFVKNVKPGSIAEEIGLKLGDQFLDVNGINLTHADYGEAISALKGSKQLTITVRPQEGEELFKDAIFPKKSIHLDQDPPEPQDSEEKAAERQELERLRQIAIDREKKRQKKETEEREAEEKKKQEEEQQNKLQKRKSEEDDEEISRQLEQELLNLSLTQQKIDDEKKQEESRKRSMESRTQAQRRESERKEKQTQLQLDQLSEHDKKRRKELELQQKLEEQNRLQQEKEERMRIHRLQQEAKESEREIQREQQWLSQEAEKDLRKPNLIPSPPKTYMSPSAAQGVRRTPSRIGQDKLSPEKFDPASLFTKPQIAGREIRMIKIKKEKDTDLGVTVEGGIDSVLGGKVIVTEVWEGGLAHTHGGLYKGDQIMNCNGRTMLDIRLARAQEILREEMKATGDSLTLVIAVAPPKAYEDEVKKLTHTLAMGDIQEEPISEKPTWILKDDIQVTII</sequence>
<dbReference type="InterPro" id="IPR030237">
    <property type="entry name" value="Harmonin_N"/>
</dbReference>
<keyword evidence="3" id="KW-0966">Cell projection</keyword>
<dbReference type="CDD" id="cd06737">
    <property type="entry name" value="PDZ1_harmonin"/>
    <property type="match status" value="1"/>
</dbReference>
<evidence type="ECO:0000256" key="4">
    <source>
        <dbReference type="SAM" id="MobiDB-lite"/>
    </source>
</evidence>
<dbReference type="FunFam" id="1.20.1160.20:FF:000001">
    <property type="entry name" value="harmonin isoform X1"/>
    <property type="match status" value="1"/>
</dbReference>
<dbReference type="PANTHER" id="PTHR23116">
    <property type="entry name" value="PDZ DOMAIN CONTAINING WHIRLIN AND HARMONIN-RELATED"/>
    <property type="match status" value="1"/>
</dbReference>
<dbReference type="FunFam" id="2.30.42.10:FF:000062">
    <property type="entry name" value="harmonin isoform X1"/>
    <property type="match status" value="1"/>
</dbReference>
<protein>
    <submittedName>
        <fullName evidence="7">Harmonin-like</fullName>
    </submittedName>
</protein>
<evidence type="ECO:0000256" key="1">
    <source>
        <dbReference type="ARBA" id="ARBA00004316"/>
    </source>
</evidence>
<evidence type="ECO:0000259" key="5">
    <source>
        <dbReference type="PROSITE" id="PS50106"/>
    </source>
</evidence>
<feature type="compositionally biased region" description="Basic and acidic residues" evidence="4">
    <location>
        <begin position="475"/>
        <end position="488"/>
    </location>
</feature>
<evidence type="ECO:0000256" key="3">
    <source>
        <dbReference type="ARBA" id="ARBA00023273"/>
    </source>
</evidence>
<feature type="domain" description="PDZ" evidence="5">
    <location>
        <begin position="88"/>
        <end position="158"/>
    </location>
</feature>
<dbReference type="SMART" id="SM00228">
    <property type="entry name" value="PDZ"/>
    <property type="match status" value="3"/>
</dbReference>
<dbReference type="PANTHER" id="PTHR23116:SF36">
    <property type="entry name" value="HARMONIN"/>
    <property type="match status" value="1"/>
</dbReference>
<feature type="domain" description="PDZ" evidence="5">
    <location>
        <begin position="594"/>
        <end position="666"/>
    </location>
</feature>
<feature type="region of interest" description="Disordered" evidence="4">
    <location>
        <begin position="188"/>
        <end position="245"/>
    </location>
</feature>
<evidence type="ECO:0000313" key="7">
    <source>
        <dbReference type="RefSeq" id="XP_019624822.1"/>
    </source>
</evidence>
<gene>
    <name evidence="7" type="primary">LOC109470342</name>
</gene>
<dbReference type="Proteomes" id="UP000515135">
    <property type="component" value="Unplaced"/>
</dbReference>
<dbReference type="CDD" id="cd06738">
    <property type="entry name" value="PDZ2_harmonin"/>
    <property type="match status" value="1"/>
</dbReference>
<feature type="compositionally biased region" description="Low complexity" evidence="4">
    <location>
        <begin position="207"/>
        <end position="223"/>
    </location>
</feature>
<dbReference type="GO" id="GO:0005929">
    <property type="term" value="C:cilium"/>
    <property type="evidence" value="ECO:0007669"/>
    <property type="project" value="TreeGrafter"/>
</dbReference>
<dbReference type="RefSeq" id="XP_019624822.1">
    <property type="nucleotide sequence ID" value="XM_019769263.1"/>
</dbReference>
<keyword evidence="2" id="KW-0677">Repeat</keyword>
<dbReference type="InterPro" id="IPR036034">
    <property type="entry name" value="PDZ_sf"/>
</dbReference>
<feature type="compositionally biased region" description="Basic and acidic residues" evidence="4">
    <location>
        <begin position="435"/>
        <end position="467"/>
    </location>
</feature>
<feature type="compositionally biased region" description="Basic and acidic residues" evidence="4">
    <location>
        <begin position="567"/>
        <end position="577"/>
    </location>
</feature>
<feature type="region of interest" description="Disordered" evidence="4">
    <location>
        <begin position="530"/>
        <end position="577"/>
    </location>
</feature>
<dbReference type="InterPro" id="IPR051844">
    <property type="entry name" value="USH2_Complex_Protein"/>
</dbReference>
<dbReference type="PROSITE" id="PS50106">
    <property type="entry name" value="PDZ"/>
    <property type="match status" value="3"/>
</dbReference>
<reference evidence="7" key="1">
    <citation type="submission" date="2025-08" db="UniProtKB">
        <authorList>
            <consortium name="RefSeq"/>
        </authorList>
    </citation>
    <scope>IDENTIFICATION</scope>
    <source>
        <tissue evidence="7">Gonad</tissue>
    </source>
</reference>
<dbReference type="KEGG" id="bbel:109470342"/>
<organism evidence="6 7">
    <name type="scientific">Branchiostoma belcheri</name>
    <name type="common">Amphioxus</name>
    <dbReference type="NCBI Taxonomy" id="7741"/>
    <lineage>
        <taxon>Eukaryota</taxon>
        <taxon>Metazoa</taxon>
        <taxon>Chordata</taxon>
        <taxon>Cephalochordata</taxon>
        <taxon>Leptocardii</taxon>
        <taxon>Amphioxiformes</taxon>
        <taxon>Branchiostomatidae</taxon>
        <taxon>Branchiostoma</taxon>
    </lineage>
</organism>
<keyword evidence="6" id="KW-1185">Reference proteome</keyword>
<dbReference type="OrthoDB" id="7734647at2759"/>
<proteinExistence type="predicted"/>